<dbReference type="RefSeq" id="WP_394382607.1">
    <property type="nucleotide sequence ID" value="NZ_JBIGIB010000002.1"/>
</dbReference>
<evidence type="ECO:0000313" key="3">
    <source>
        <dbReference type="Proteomes" id="UP001606303"/>
    </source>
</evidence>
<keyword evidence="3" id="KW-1185">Reference proteome</keyword>
<dbReference type="Proteomes" id="UP001606303">
    <property type="component" value="Unassembled WGS sequence"/>
</dbReference>
<sequence>MLIKRLAIIAFLAAPSIGSAKTWAVPSKEVWTFLNTVATSKIGKSIECSGKWNMKADDPNEINIRCLSLGVPAEHPVNYLTITEYIFNGWEVTDRQVFPMLNEMNGDPLPSWKRVIVRLKKVEIRKQFEDRFRGTLDPEINPNLGK</sequence>
<comment type="caution">
    <text evidence="2">The sequence shown here is derived from an EMBL/GenBank/DDBJ whole genome shotgun (WGS) entry which is preliminary data.</text>
</comment>
<feature type="signal peptide" evidence="1">
    <location>
        <begin position="1"/>
        <end position="20"/>
    </location>
</feature>
<name>A0ABW7GX60_9BURK</name>
<evidence type="ECO:0000313" key="2">
    <source>
        <dbReference type="EMBL" id="MFG6466245.1"/>
    </source>
</evidence>
<protein>
    <submittedName>
        <fullName evidence="2">Uncharacterized protein</fullName>
    </submittedName>
</protein>
<gene>
    <name evidence="2" type="ORF">ACG01O_06480</name>
</gene>
<feature type="chain" id="PRO_5045262614" evidence="1">
    <location>
        <begin position="21"/>
        <end position="146"/>
    </location>
</feature>
<evidence type="ECO:0000256" key="1">
    <source>
        <dbReference type="SAM" id="SignalP"/>
    </source>
</evidence>
<keyword evidence="1" id="KW-0732">Signal</keyword>
<reference evidence="2 3" key="1">
    <citation type="submission" date="2024-08" db="EMBL/GenBank/DDBJ databases">
        <authorList>
            <person name="Lu H."/>
        </authorList>
    </citation>
    <scope>NUCLEOTIDE SEQUENCE [LARGE SCALE GENOMIC DNA]</scope>
    <source>
        <strain evidence="2 3">BYS87W</strain>
    </source>
</reference>
<organism evidence="2 3">
    <name type="scientific">Pelomonas baiyunensis</name>
    <dbReference type="NCBI Taxonomy" id="3299026"/>
    <lineage>
        <taxon>Bacteria</taxon>
        <taxon>Pseudomonadati</taxon>
        <taxon>Pseudomonadota</taxon>
        <taxon>Betaproteobacteria</taxon>
        <taxon>Burkholderiales</taxon>
        <taxon>Sphaerotilaceae</taxon>
        <taxon>Roseateles</taxon>
    </lineage>
</organism>
<accession>A0ABW7GX60</accession>
<proteinExistence type="predicted"/>
<dbReference type="EMBL" id="JBIGIB010000002">
    <property type="protein sequence ID" value="MFG6466245.1"/>
    <property type="molecule type" value="Genomic_DNA"/>
</dbReference>